<evidence type="ECO:0000313" key="2">
    <source>
        <dbReference type="EMBL" id="OBZ77210.1"/>
    </source>
</evidence>
<proteinExistence type="predicted"/>
<gene>
    <name evidence="2" type="ORF">A0H81_02822</name>
</gene>
<protein>
    <submittedName>
        <fullName evidence="2">Uncharacterized protein</fullName>
    </submittedName>
</protein>
<keyword evidence="3" id="KW-1185">Reference proteome</keyword>
<name>A0A1C7MK45_GRIFR</name>
<organism evidence="2 3">
    <name type="scientific">Grifola frondosa</name>
    <name type="common">Maitake</name>
    <name type="synonym">Polyporus frondosus</name>
    <dbReference type="NCBI Taxonomy" id="5627"/>
    <lineage>
        <taxon>Eukaryota</taxon>
        <taxon>Fungi</taxon>
        <taxon>Dikarya</taxon>
        <taxon>Basidiomycota</taxon>
        <taxon>Agaricomycotina</taxon>
        <taxon>Agaricomycetes</taxon>
        <taxon>Polyporales</taxon>
        <taxon>Grifolaceae</taxon>
        <taxon>Grifola</taxon>
    </lineage>
</organism>
<dbReference type="EMBL" id="LUGG01000002">
    <property type="protein sequence ID" value="OBZ77210.1"/>
    <property type="molecule type" value="Genomic_DNA"/>
</dbReference>
<evidence type="ECO:0000313" key="3">
    <source>
        <dbReference type="Proteomes" id="UP000092993"/>
    </source>
</evidence>
<comment type="caution">
    <text evidence="2">The sequence shown here is derived from an EMBL/GenBank/DDBJ whole genome shotgun (WGS) entry which is preliminary data.</text>
</comment>
<feature type="region of interest" description="Disordered" evidence="1">
    <location>
        <begin position="1"/>
        <end position="33"/>
    </location>
</feature>
<accession>A0A1C7MK45</accession>
<feature type="region of interest" description="Disordered" evidence="1">
    <location>
        <begin position="47"/>
        <end position="103"/>
    </location>
</feature>
<dbReference type="AlphaFoldDB" id="A0A1C7MK45"/>
<evidence type="ECO:0000256" key="1">
    <source>
        <dbReference type="SAM" id="MobiDB-lite"/>
    </source>
</evidence>
<sequence>MDSSRPGEVGDDAPDPPAAHMQATQAHPAHPFSLQPTTFTRISVRVDPMSTGSGAPPYTIHYRPTRRVTGHKDPRHAGFWRSHRSEAARQGWRGISPRPNFPRLRRGKVATVLGRRSPVSSGRAAAPDWVPWVTGYNRRRVGL</sequence>
<reference evidence="2 3" key="1">
    <citation type="submission" date="2016-03" db="EMBL/GenBank/DDBJ databases">
        <title>Whole genome sequencing of Grifola frondosa 9006-11.</title>
        <authorList>
            <person name="Min B."/>
            <person name="Park H."/>
            <person name="Kim J.-G."/>
            <person name="Cho H."/>
            <person name="Oh Y.-L."/>
            <person name="Kong W.-S."/>
            <person name="Choi I.-G."/>
        </authorList>
    </citation>
    <scope>NUCLEOTIDE SEQUENCE [LARGE SCALE GENOMIC DNA]</scope>
    <source>
        <strain evidence="2 3">9006-11</strain>
    </source>
</reference>
<dbReference type="Proteomes" id="UP000092993">
    <property type="component" value="Unassembled WGS sequence"/>
</dbReference>